<keyword evidence="1" id="KW-0812">Transmembrane</keyword>
<dbReference type="InterPro" id="IPR021324">
    <property type="entry name" value="DUF2929"/>
</dbReference>
<dbReference type="OrthoDB" id="2139526at2"/>
<accession>A0A430ASG8</accession>
<dbReference type="Proteomes" id="UP000287605">
    <property type="component" value="Unassembled WGS sequence"/>
</dbReference>
<dbReference type="AlphaFoldDB" id="A0A430ASG8"/>
<organism evidence="2 3">
    <name type="scientific">Vagococcus elongatus</name>
    <dbReference type="NCBI Taxonomy" id="180344"/>
    <lineage>
        <taxon>Bacteria</taxon>
        <taxon>Bacillati</taxon>
        <taxon>Bacillota</taxon>
        <taxon>Bacilli</taxon>
        <taxon>Lactobacillales</taxon>
        <taxon>Enterococcaceae</taxon>
        <taxon>Vagococcus</taxon>
    </lineage>
</organism>
<keyword evidence="1" id="KW-0472">Membrane</keyword>
<gene>
    <name evidence="2" type="ORF">CBF29_08575</name>
</gene>
<evidence type="ECO:0000313" key="2">
    <source>
        <dbReference type="EMBL" id="RSU11007.1"/>
    </source>
</evidence>
<dbReference type="Pfam" id="PF11151">
    <property type="entry name" value="DUF2929"/>
    <property type="match status" value="1"/>
</dbReference>
<evidence type="ECO:0000256" key="1">
    <source>
        <dbReference type="SAM" id="Phobius"/>
    </source>
</evidence>
<keyword evidence="3" id="KW-1185">Reference proteome</keyword>
<feature type="transmembrane region" description="Helical" evidence="1">
    <location>
        <begin position="32"/>
        <end position="52"/>
    </location>
</feature>
<dbReference type="RefSeq" id="WP_126809332.1">
    <property type="nucleotide sequence ID" value="NZ_NGKA01000012.1"/>
</dbReference>
<dbReference type="EMBL" id="NGKA01000012">
    <property type="protein sequence ID" value="RSU11007.1"/>
    <property type="molecule type" value="Genomic_DNA"/>
</dbReference>
<name>A0A430ASG8_9ENTE</name>
<comment type="caution">
    <text evidence="2">The sequence shown here is derived from an EMBL/GenBank/DDBJ whole genome shotgun (WGS) entry which is preliminary data.</text>
</comment>
<keyword evidence="1" id="KW-1133">Transmembrane helix</keyword>
<evidence type="ECO:0008006" key="4">
    <source>
        <dbReference type="Google" id="ProtNLM"/>
    </source>
</evidence>
<protein>
    <recommendedName>
        <fullName evidence="4">DUF2929 domain-containing protein</fullName>
    </recommendedName>
</protein>
<sequence length="60" mass="6496">MKYLVVLFWSLLMGQMVAYLGAALSHTGYSPLTAFIGSLVLAVVVFIIGKIAPPNKKKEV</sequence>
<proteinExistence type="predicted"/>
<reference evidence="2 3" key="1">
    <citation type="submission" date="2017-05" db="EMBL/GenBank/DDBJ databases">
        <title>Vagococcus spp. assemblies.</title>
        <authorList>
            <person name="Gulvik C.A."/>
        </authorList>
    </citation>
    <scope>NUCLEOTIDE SEQUENCE [LARGE SCALE GENOMIC DNA]</scope>
    <source>
        <strain evidence="2 3">CCUG 51432</strain>
    </source>
</reference>
<evidence type="ECO:0000313" key="3">
    <source>
        <dbReference type="Proteomes" id="UP000287605"/>
    </source>
</evidence>